<dbReference type="OrthoDB" id="9816534at2"/>
<name>A0A1G7UJP0_9RHOB</name>
<sequence>MILEVHIPEGIGNIGEEWKEVRDGLRILTSRWQWREDHAGDNKLLPVRQTLRPGQPARYDHGELQECDAEAFVAGLVQLLREKASLQDWDDACRLGDLKRHAFNLRQGKGVTLPDISMLWALRHKPVIQVYGATL</sequence>
<reference evidence="1 2" key="1">
    <citation type="submission" date="2016-10" db="EMBL/GenBank/DDBJ databases">
        <authorList>
            <person name="de Groot N.N."/>
        </authorList>
    </citation>
    <scope>NUCLEOTIDE SEQUENCE [LARGE SCALE GENOMIC DNA]</scope>
    <source>
        <strain evidence="1 2">DSM 27375</strain>
    </source>
</reference>
<dbReference type="Proteomes" id="UP000182284">
    <property type="component" value="Unassembled WGS sequence"/>
</dbReference>
<dbReference type="RefSeq" id="WP_074647440.1">
    <property type="nucleotide sequence ID" value="NZ_FNBL01000023.1"/>
</dbReference>
<proteinExistence type="predicted"/>
<organism evidence="1 2">
    <name type="scientific">Celeribacter baekdonensis</name>
    <dbReference type="NCBI Taxonomy" id="875171"/>
    <lineage>
        <taxon>Bacteria</taxon>
        <taxon>Pseudomonadati</taxon>
        <taxon>Pseudomonadota</taxon>
        <taxon>Alphaproteobacteria</taxon>
        <taxon>Rhodobacterales</taxon>
        <taxon>Roseobacteraceae</taxon>
        <taxon>Celeribacter</taxon>
    </lineage>
</organism>
<accession>A0A1G7UJP0</accession>
<evidence type="ECO:0000313" key="1">
    <source>
        <dbReference type="EMBL" id="SDG47734.1"/>
    </source>
</evidence>
<gene>
    <name evidence="1" type="ORF">SAMN04488117_1232</name>
</gene>
<protein>
    <submittedName>
        <fullName evidence="1">Uncharacterized protein</fullName>
    </submittedName>
</protein>
<dbReference type="AlphaFoldDB" id="A0A1G7UJP0"/>
<evidence type="ECO:0000313" key="2">
    <source>
        <dbReference type="Proteomes" id="UP000182284"/>
    </source>
</evidence>
<dbReference type="EMBL" id="FNBL01000023">
    <property type="protein sequence ID" value="SDG47734.1"/>
    <property type="molecule type" value="Genomic_DNA"/>
</dbReference>